<dbReference type="OrthoDB" id="277448at2"/>
<proteinExistence type="predicted"/>
<name>A0A5C6FQK7_9PLAN</name>
<accession>A0A5C6FQK7</accession>
<dbReference type="EMBL" id="SJPZ01000001">
    <property type="protein sequence ID" value="TWU64554.1"/>
    <property type="molecule type" value="Genomic_DNA"/>
</dbReference>
<evidence type="ECO:0000313" key="2">
    <source>
        <dbReference type="Proteomes" id="UP000316476"/>
    </source>
</evidence>
<dbReference type="Proteomes" id="UP000316476">
    <property type="component" value="Unassembled WGS sequence"/>
</dbReference>
<dbReference type="AlphaFoldDB" id="A0A5C6FQK7"/>
<protein>
    <submittedName>
        <fullName evidence="1">Uncharacterized protein</fullName>
    </submittedName>
</protein>
<evidence type="ECO:0000313" key="1">
    <source>
        <dbReference type="EMBL" id="TWU64554.1"/>
    </source>
</evidence>
<organism evidence="1 2">
    <name type="scientific">Crateriforma conspicua</name>
    <dbReference type="NCBI Taxonomy" id="2527996"/>
    <lineage>
        <taxon>Bacteria</taxon>
        <taxon>Pseudomonadati</taxon>
        <taxon>Planctomycetota</taxon>
        <taxon>Planctomycetia</taxon>
        <taxon>Planctomycetales</taxon>
        <taxon>Planctomycetaceae</taxon>
        <taxon>Crateriforma</taxon>
    </lineage>
</organism>
<sequence length="140" mass="15476">MKRDHLQLAQWLVAELEVFAEIDLEVPGITDPWITGMLRHGIPFTPSYWSGDENPRQKMRLVRTAKKLERIGLLKRVTEPNRDRTTHVIPSPELISATIGRLGDEVNVDAVIAALSRTDWGAGIAGQLASVGADVASLDR</sequence>
<comment type="caution">
    <text evidence="1">The sequence shown here is derived from an EMBL/GenBank/DDBJ whole genome shotgun (WGS) entry which is preliminary data.</text>
</comment>
<gene>
    <name evidence="1" type="ORF">V7x_00980</name>
</gene>
<reference evidence="1 2" key="1">
    <citation type="submission" date="2019-02" db="EMBL/GenBank/DDBJ databases">
        <title>Deep-cultivation of Planctomycetes and their phenomic and genomic characterization uncovers novel biology.</title>
        <authorList>
            <person name="Wiegand S."/>
            <person name="Jogler M."/>
            <person name="Boedeker C."/>
            <person name="Pinto D."/>
            <person name="Vollmers J."/>
            <person name="Rivas-Marin E."/>
            <person name="Kohn T."/>
            <person name="Peeters S.H."/>
            <person name="Heuer A."/>
            <person name="Rast P."/>
            <person name="Oberbeckmann S."/>
            <person name="Bunk B."/>
            <person name="Jeske O."/>
            <person name="Meyerdierks A."/>
            <person name="Storesund J.E."/>
            <person name="Kallscheuer N."/>
            <person name="Luecker S."/>
            <person name="Lage O.M."/>
            <person name="Pohl T."/>
            <person name="Merkel B.J."/>
            <person name="Hornburger P."/>
            <person name="Mueller R.-W."/>
            <person name="Bruemmer F."/>
            <person name="Labrenz M."/>
            <person name="Spormann A.M."/>
            <person name="Op Den Camp H."/>
            <person name="Overmann J."/>
            <person name="Amann R."/>
            <person name="Jetten M.S.M."/>
            <person name="Mascher T."/>
            <person name="Medema M.H."/>
            <person name="Devos D.P."/>
            <person name="Kaster A.-K."/>
            <person name="Ovreas L."/>
            <person name="Rohde M."/>
            <person name="Galperin M.Y."/>
            <person name="Jogler C."/>
        </authorList>
    </citation>
    <scope>NUCLEOTIDE SEQUENCE [LARGE SCALE GENOMIC DNA]</scope>
    <source>
        <strain evidence="1 2">V7</strain>
    </source>
</reference>
<dbReference type="RefSeq" id="WP_146410219.1">
    <property type="nucleotide sequence ID" value="NZ_SJPZ01000001.1"/>
</dbReference>